<dbReference type="PANTHER" id="PTHR23519:SF2">
    <property type="entry name" value="AUTOPHAGY-RELATED PROTEIN 22"/>
    <property type="match status" value="1"/>
</dbReference>
<dbReference type="PANTHER" id="PTHR23519">
    <property type="entry name" value="AUTOPHAGY-RELATED PROTEIN 22"/>
    <property type="match status" value="1"/>
</dbReference>
<evidence type="ECO:0000313" key="8">
    <source>
        <dbReference type="Proteomes" id="UP000694255"/>
    </source>
</evidence>
<keyword evidence="4 6" id="KW-1133">Transmembrane helix</keyword>
<gene>
    <name evidence="7" type="ORF">J8A68_003860</name>
</gene>
<protein>
    <recommendedName>
        <fullName evidence="6">Autophagy-related protein</fullName>
    </recommendedName>
</protein>
<reference evidence="7 8" key="1">
    <citation type="journal article" date="2021" name="DNA Res.">
        <title>Genome analysis of Candida subhashii reveals its hybrid nature and dual mitochondrial genome conformations.</title>
        <authorList>
            <person name="Mixao V."/>
            <person name="Hegedusova E."/>
            <person name="Saus E."/>
            <person name="Pryszcz L.P."/>
            <person name="Cillingova A."/>
            <person name="Nosek J."/>
            <person name="Gabaldon T."/>
        </authorList>
    </citation>
    <scope>NUCLEOTIDE SEQUENCE [LARGE SCALE GENOMIC DNA]</scope>
    <source>
        <strain evidence="7 8">CBS 10753</strain>
    </source>
</reference>
<evidence type="ECO:0000256" key="4">
    <source>
        <dbReference type="ARBA" id="ARBA00022989"/>
    </source>
</evidence>
<dbReference type="Pfam" id="PF11700">
    <property type="entry name" value="ATG22"/>
    <property type="match status" value="1"/>
</dbReference>
<dbReference type="EMBL" id="JAGSYN010000166">
    <property type="protein sequence ID" value="KAG7662652.1"/>
    <property type="molecule type" value="Genomic_DNA"/>
</dbReference>
<organism evidence="7 8">
    <name type="scientific">[Candida] subhashii</name>
    <dbReference type="NCBI Taxonomy" id="561895"/>
    <lineage>
        <taxon>Eukaryota</taxon>
        <taxon>Fungi</taxon>
        <taxon>Dikarya</taxon>
        <taxon>Ascomycota</taxon>
        <taxon>Saccharomycotina</taxon>
        <taxon>Pichiomycetes</taxon>
        <taxon>Debaryomycetaceae</taxon>
        <taxon>Spathaspora</taxon>
    </lineage>
</organism>
<comment type="subcellular location">
    <subcellularLocation>
        <location evidence="1">Endomembrane system</location>
        <topology evidence="1">Multi-pass membrane protein</topology>
    </subcellularLocation>
    <subcellularLocation>
        <location evidence="6">Vacuole membrane</location>
        <topology evidence="6">Multi-pass membrane protein</topology>
    </subcellularLocation>
</comment>
<dbReference type="InterPro" id="IPR050495">
    <property type="entry name" value="ATG22/LtaA_families"/>
</dbReference>
<dbReference type="InterPro" id="IPR024671">
    <property type="entry name" value="Atg22-like"/>
</dbReference>
<proteinExistence type="inferred from homology"/>
<comment type="caution">
    <text evidence="6">Lacks conserved residue(s) required for the propagation of feature annotation.</text>
</comment>
<evidence type="ECO:0000256" key="3">
    <source>
        <dbReference type="ARBA" id="ARBA00022692"/>
    </source>
</evidence>
<comment type="caution">
    <text evidence="7">The sequence shown here is derived from an EMBL/GenBank/DDBJ whole genome shotgun (WGS) entry which is preliminary data.</text>
</comment>
<feature type="transmembrane region" description="Helical" evidence="6">
    <location>
        <begin position="131"/>
        <end position="148"/>
    </location>
</feature>
<accession>A0A8J5QGI3</accession>
<dbReference type="OrthoDB" id="42657at2759"/>
<feature type="transmembrane region" description="Helical" evidence="6">
    <location>
        <begin position="311"/>
        <end position="333"/>
    </location>
</feature>
<evidence type="ECO:0000313" key="7">
    <source>
        <dbReference type="EMBL" id="KAG7662652.1"/>
    </source>
</evidence>
<sequence length="523" mass="58103">MPEVSIEDNPKKATSYDSIEVQEVEEPQENIWNRKSIYRSWLLLCYSTGPVASMTRTYVPAVIQSIGNRIGHSRNGGPCSRRGTDCYVRFGGGQVNSTSYVLYVRAITTAIEGVVTLFLMGIADYSNYRKIFLIGSILLYGAFALPFAGMTGNNYPTLKAVTTLYILLGIDDSIYQIIEGSYIPNFMRAANTPKGTVAEEVRKDMILKRGSVVSVMGLFLGNLGGLTALLIGIIISYGRGGPMTDGYHNFLLAITIAGCMTMVFALISAWFIPNEKGKEKPKGEILLLLSVKRFIKLLKEIRRYPNAFKYCIAWVIWNVSFSNFMSLFVLLFRSTLGLGSSDGEYTVYTFMSYLTASMGSIAWMFLYPRAGIKIKSWGYGFLLFSLFTNFWGCLGISSTTAVGFKNRWEFWVFEVFYSASSSALRSLNRCVYSTLLPEGDEAQYFGLEIMLGIATGWVGGLVNATIQDRTGNAAMPFLPNTFLVAISICLYFTVDFEQGMKDAEKMVEESEEPCSIDNASQAK</sequence>
<dbReference type="RefSeq" id="XP_049262885.1">
    <property type="nucleotide sequence ID" value="XM_049407759.1"/>
</dbReference>
<keyword evidence="3 6" id="KW-0812">Transmembrane</keyword>
<dbReference type="GO" id="GO:0006914">
    <property type="term" value="P:autophagy"/>
    <property type="evidence" value="ECO:0007669"/>
    <property type="project" value="UniProtKB-KW"/>
</dbReference>
<name>A0A8J5QGI3_9ASCO</name>
<dbReference type="GeneID" id="73470660"/>
<dbReference type="AlphaFoldDB" id="A0A8J5QGI3"/>
<keyword evidence="8" id="KW-1185">Reference proteome</keyword>
<keyword evidence="6" id="KW-0072">Autophagy</keyword>
<feature type="transmembrane region" description="Helical" evidence="6">
    <location>
        <begin position="474"/>
        <end position="494"/>
    </location>
</feature>
<keyword evidence="6" id="KW-0926">Vacuole</keyword>
<comment type="function">
    <text evidence="6">Vacuolar effluxer which mediate the efflux of amino acids resulting from autophagic degradation. The release of autophagic amino acids allows the maintenance of protein synthesis and viability during nitrogen starvation.</text>
</comment>
<dbReference type="GO" id="GO:0005774">
    <property type="term" value="C:vacuolar membrane"/>
    <property type="evidence" value="ECO:0007669"/>
    <property type="project" value="UniProtKB-SubCell"/>
</dbReference>
<dbReference type="GO" id="GO:0012505">
    <property type="term" value="C:endomembrane system"/>
    <property type="evidence" value="ECO:0007669"/>
    <property type="project" value="UniProtKB-SubCell"/>
</dbReference>
<evidence type="ECO:0000256" key="1">
    <source>
        <dbReference type="ARBA" id="ARBA00004127"/>
    </source>
</evidence>
<evidence type="ECO:0000256" key="2">
    <source>
        <dbReference type="ARBA" id="ARBA00022448"/>
    </source>
</evidence>
<dbReference type="GO" id="GO:0032974">
    <property type="term" value="P:amino acid transmembrane export from vacuole"/>
    <property type="evidence" value="ECO:0007669"/>
    <property type="project" value="TreeGrafter"/>
</dbReference>
<feature type="transmembrane region" description="Helical" evidence="6">
    <location>
        <begin position="345"/>
        <end position="367"/>
    </location>
</feature>
<comment type="similarity">
    <text evidence="6">Belongs to the ATG22 family.</text>
</comment>
<feature type="transmembrane region" description="Helical" evidence="6">
    <location>
        <begin position="442"/>
        <end position="462"/>
    </location>
</feature>
<keyword evidence="5 6" id="KW-0472">Membrane</keyword>
<keyword evidence="6" id="KW-0029">Amino-acid transport</keyword>
<evidence type="ECO:0000256" key="6">
    <source>
        <dbReference type="RuleBase" id="RU363073"/>
    </source>
</evidence>
<keyword evidence="2 6" id="KW-0813">Transport</keyword>
<feature type="transmembrane region" description="Helical" evidence="6">
    <location>
        <begin position="100"/>
        <end position="119"/>
    </location>
</feature>
<feature type="transmembrane region" description="Helical" evidence="6">
    <location>
        <begin position="212"/>
        <end position="238"/>
    </location>
</feature>
<feature type="transmembrane region" description="Helical" evidence="6">
    <location>
        <begin position="250"/>
        <end position="272"/>
    </location>
</feature>
<feature type="transmembrane region" description="Helical" evidence="6">
    <location>
        <begin position="379"/>
        <end position="404"/>
    </location>
</feature>
<evidence type="ECO:0000256" key="5">
    <source>
        <dbReference type="ARBA" id="ARBA00023136"/>
    </source>
</evidence>
<dbReference type="Proteomes" id="UP000694255">
    <property type="component" value="Unassembled WGS sequence"/>
</dbReference>